<dbReference type="EMBL" id="CP025408">
    <property type="protein sequence ID" value="AUH33203.1"/>
    <property type="molecule type" value="Genomic_DNA"/>
</dbReference>
<dbReference type="InterPro" id="IPR003594">
    <property type="entry name" value="HATPase_dom"/>
</dbReference>
<keyword evidence="13" id="KW-1185">Reference proteome</keyword>
<comment type="subcellular location">
    <subcellularLocation>
        <location evidence="2">Cell membrane</location>
        <topology evidence="2">Multi-pass membrane protein</topology>
    </subcellularLocation>
</comment>
<dbReference type="Gene3D" id="1.10.287.130">
    <property type="match status" value="1"/>
</dbReference>
<dbReference type="PANTHER" id="PTHR44936">
    <property type="entry name" value="SENSOR PROTEIN CREC"/>
    <property type="match status" value="1"/>
</dbReference>
<feature type="domain" description="Histidine kinase" evidence="11">
    <location>
        <begin position="196"/>
        <end position="400"/>
    </location>
</feature>
<name>A0A2K9EE18_9RHOB</name>
<dbReference type="SMART" id="SM00388">
    <property type="entry name" value="HisKA"/>
    <property type="match status" value="1"/>
</dbReference>
<dbReference type="NCBIfam" id="NF033792">
    <property type="entry name" value="ActS_PrrB_HisK"/>
    <property type="match status" value="1"/>
</dbReference>
<dbReference type="InterPro" id="IPR036890">
    <property type="entry name" value="HATPase_C_sf"/>
</dbReference>
<evidence type="ECO:0000259" key="11">
    <source>
        <dbReference type="PROSITE" id="PS50109"/>
    </source>
</evidence>
<dbReference type="KEGG" id="paro:CUV01_07190"/>
<dbReference type="InterPro" id="IPR047770">
    <property type="entry name" value="RegB"/>
</dbReference>
<reference evidence="12 13" key="1">
    <citation type="submission" date="2017-12" db="EMBL/GenBank/DDBJ databases">
        <authorList>
            <person name="Hurst M.R.H."/>
        </authorList>
    </citation>
    <scope>NUCLEOTIDE SEQUENCE [LARGE SCALE GENOMIC DNA]</scope>
    <source>
        <strain evidence="12 13">BM15</strain>
    </source>
</reference>
<dbReference type="PROSITE" id="PS50109">
    <property type="entry name" value="HIS_KIN"/>
    <property type="match status" value="1"/>
</dbReference>
<dbReference type="InterPro" id="IPR004358">
    <property type="entry name" value="Sig_transdc_His_kin-like_C"/>
</dbReference>
<feature type="transmembrane region" description="Helical" evidence="10">
    <location>
        <begin position="7"/>
        <end position="25"/>
    </location>
</feature>
<evidence type="ECO:0000313" key="13">
    <source>
        <dbReference type="Proteomes" id="UP000233742"/>
    </source>
</evidence>
<accession>A0A2K9EE18</accession>
<feature type="transmembrane region" description="Helical" evidence="10">
    <location>
        <begin position="107"/>
        <end position="125"/>
    </location>
</feature>
<keyword evidence="4" id="KW-1003">Cell membrane</keyword>
<evidence type="ECO:0000256" key="8">
    <source>
        <dbReference type="ARBA" id="ARBA00022777"/>
    </source>
</evidence>
<proteinExistence type="predicted"/>
<comment type="catalytic activity">
    <reaction evidence="1">
        <text>ATP + protein L-histidine = ADP + protein N-phospho-L-histidine.</text>
        <dbReference type="EC" id="2.7.13.3"/>
    </reaction>
</comment>
<evidence type="ECO:0000256" key="9">
    <source>
        <dbReference type="ARBA" id="ARBA00022840"/>
    </source>
</evidence>
<dbReference type="InterPro" id="IPR050980">
    <property type="entry name" value="2C_sensor_his_kinase"/>
</dbReference>
<dbReference type="InterPro" id="IPR005467">
    <property type="entry name" value="His_kinase_dom"/>
</dbReference>
<protein>
    <recommendedName>
        <fullName evidence="3">histidine kinase</fullName>
        <ecNumber evidence="3">2.7.13.3</ecNumber>
    </recommendedName>
</protein>
<dbReference type="GO" id="GO:0005886">
    <property type="term" value="C:plasma membrane"/>
    <property type="evidence" value="ECO:0007669"/>
    <property type="project" value="UniProtKB-SubCell"/>
</dbReference>
<evidence type="ECO:0000256" key="2">
    <source>
        <dbReference type="ARBA" id="ARBA00004651"/>
    </source>
</evidence>
<evidence type="ECO:0000256" key="10">
    <source>
        <dbReference type="SAM" id="Phobius"/>
    </source>
</evidence>
<keyword evidence="5" id="KW-0597">Phosphoprotein</keyword>
<dbReference type="CDD" id="cd00082">
    <property type="entry name" value="HisKA"/>
    <property type="match status" value="1"/>
</dbReference>
<dbReference type="Pfam" id="PF02518">
    <property type="entry name" value="HATPase_c"/>
    <property type="match status" value="1"/>
</dbReference>
<evidence type="ECO:0000313" key="12">
    <source>
        <dbReference type="EMBL" id="AUH33203.1"/>
    </source>
</evidence>
<keyword evidence="10" id="KW-1133">Transmembrane helix</keyword>
<keyword evidence="7" id="KW-0547">Nucleotide-binding</keyword>
<dbReference type="GO" id="GO:0000155">
    <property type="term" value="F:phosphorelay sensor kinase activity"/>
    <property type="evidence" value="ECO:0007669"/>
    <property type="project" value="InterPro"/>
</dbReference>
<dbReference type="SUPFAM" id="SSF47384">
    <property type="entry name" value="Homodimeric domain of signal transducing histidine kinase"/>
    <property type="match status" value="1"/>
</dbReference>
<dbReference type="SMART" id="SM00387">
    <property type="entry name" value="HATPase_c"/>
    <property type="match status" value="1"/>
</dbReference>
<dbReference type="RefSeq" id="WP_101459873.1">
    <property type="nucleotide sequence ID" value="NZ_CP025408.1"/>
</dbReference>
<keyword evidence="10" id="KW-0812">Transmembrane</keyword>
<dbReference type="Gene3D" id="3.30.565.10">
    <property type="entry name" value="Histidine kinase-like ATPase, C-terminal domain"/>
    <property type="match status" value="1"/>
</dbReference>
<keyword evidence="10" id="KW-0472">Membrane</keyword>
<organism evidence="12 13">
    <name type="scientific">Paracoccus tegillarcae</name>
    <dbReference type="NCBI Taxonomy" id="1529068"/>
    <lineage>
        <taxon>Bacteria</taxon>
        <taxon>Pseudomonadati</taxon>
        <taxon>Pseudomonadota</taxon>
        <taxon>Alphaproteobacteria</taxon>
        <taxon>Rhodobacterales</taxon>
        <taxon>Paracoccaceae</taxon>
        <taxon>Paracoccus</taxon>
    </lineage>
</organism>
<dbReference type="GO" id="GO:0005524">
    <property type="term" value="F:ATP binding"/>
    <property type="evidence" value="ECO:0007669"/>
    <property type="project" value="UniProtKB-KW"/>
</dbReference>
<dbReference type="OrthoDB" id="9785252at2"/>
<gene>
    <name evidence="12" type="ORF">CUV01_07190</name>
</gene>
<dbReference type="Proteomes" id="UP000233742">
    <property type="component" value="Chromosome"/>
</dbReference>
<keyword evidence="8 12" id="KW-0418">Kinase</keyword>
<dbReference type="InterPro" id="IPR003661">
    <property type="entry name" value="HisK_dim/P_dom"/>
</dbReference>
<dbReference type="AlphaFoldDB" id="A0A2K9EE18"/>
<evidence type="ECO:0000256" key="4">
    <source>
        <dbReference type="ARBA" id="ARBA00022475"/>
    </source>
</evidence>
<evidence type="ECO:0000256" key="3">
    <source>
        <dbReference type="ARBA" id="ARBA00012438"/>
    </source>
</evidence>
<dbReference type="PRINTS" id="PR00344">
    <property type="entry name" value="BCTRLSENSOR"/>
</dbReference>
<feature type="transmembrane region" description="Helical" evidence="10">
    <location>
        <begin position="137"/>
        <end position="157"/>
    </location>
</feature>
<evidence type="ECO:0000256" key="7">
    <source>
        <dbReference type="ARBA" id="ARBA00022741"/>
    </source>
</evidence>
<evidence type="ECO:0000256" key="5">
    <source>
        <dbReference type="ARBA" id="ARBA00022553"/>
    </source>
</evidence>
<evidence type="ECO:0000256" key="1">
    <source>
        <dbReference type="ARBA" id="ARBA00000085"/>
    </source>
</evidence>
<keyword evidence="6" id="KW-0808">Transferase</keyword>
<keyword evidence="9" id="KW-0067">ATP-binding</keyword>
<feature type="transmembrane region" description="Helical" evidence="10">
    <location>
        <begin position="31"/>
        <end position="50"/>
    </location>
</feature>
<dbReference type="SUPFAM" id="SSF55874">
    <property type="entry name" value="ATPase domain of HSP90 chaperone/DNA topoisomerase II/histidine kinase"/>
    <property type="match status" value="1"/>
</dbReference>
<dbReference type="Pfam" id="PF00512">
    <property type="entry name" value="HisKA"/>
    <property type="match status" value="1"/>
</dbReference>
<sequence>MRTLVILRWAAVAGQLAAVIVAWSIGVRFAIWPVLMLITASALMNTWMLAGPWARVSHDRAAAQLGFDMMQIAMLLWLTGGPSNPFALLVLAPVTIAATALPRRQTLAIGGATMVLVSLAFWSAAPLRLADGTILTIPPLLALGHWFAVMIGVVFFATYSHRVVAELTVTSNALFSTQMALAREQRLQHLGGVVAATAHELGTPLATIKLIAGELADEMSDRPDLDGDLAELRREVDRCGTILRAMGQAGKDDLLLHSAPLSVMLEQAVGVHANRGPEVVITARGPDVRRDPGVIHALRNLVQNAVDFAASRVTVSAVVIADNLVVTIGDDGPGYPPTVLARLGDPYPTSRRSSGQRPGYDGMGLGLFIAKTLLERSGASLTFANGGPGATVTVIWPLKAIAADSRRALGINPRQGGLDMEPLTKS</sequence>
<dbReference type="InterPro" id="IPR036097">
    <property type="entry name" value="HisK_dim/P_sf"/>
</dbReference>
<dbReference type="PANTHER" id="PTHR44936:SF10">
    <property type="entry name" value="SENSOR PROTEIN RSTB"/>
    <property type="match status" value="1"/>
</dbReference>
<evidence type="ECO:0000256" key="6">
    <source>
        <dbReference type="ARBA" id="ARBA00022679"/>
    </source>
</evidence>
<dbReference type="EC" id="2.7.13.3" evidence="3"/>